<dbReference type="STRING" id="45351.A7SLQ9"/>
<dbReference type="InterPro" id="IPR036770">
    <property type="entry name" value="Ankyrin_rpt-contain_sf"/>
</dbReference>
<protein>
    <submittedName>
        <fullName evidence="4">Uncharacterized protein</fullName>
    </submittedName>
</protein>
<dbReference type="PROSITE" id="PS50088">
    <property type="entry name" value="ANK_REPEAT"/>
    <property type="match status" value="1"/>
</dbReference>
<dbReference type="OrthoDB" id="5402602at2759"/>
<evidence type="ECO:0000256" key="2">
    <source>
        <dbReference type="ARBA" id="ARBA00023043"/>
    </source>
</evidence>
<dbReference type="PANTHER" id="PTHR24201">
    <property type="entry name" value="ANK_REP_REGION DOMAIN-CONTAINING PROTEIN"/>
    <property type="match status" value="1"/>
</dbReference>
<accession>A7SLQ9</accession>
<keyword evidence="5" id="KW-1185">Reference proteome</keyword>
<dbReference type="InParanoid" id="A7SLQ9"/>
<organism evidence="4 5">
    <name type="scientific">Nematostella vectensis</name>
    <name type="common">Starlet sea anemone</name>
    <dbReference type="NCBI Taxonomy" id="45351"/>
    <lineage>
        <taxon>Eukaryota</taxon>
        <taxon>Metazoa</taxon>
        <taxon>Cnidaria</taxon>
        <taxon>Anthozoa</taxon>
        <taxon>Hexacorallia</taxon>
        <taxon>Actiniaria</taxon>
        <taxon>Edwardsiidae</taxon>
        <taxon>Nematostella</taxon>
    </lineage>
</organism>
<evidence type="ECO:0000313" key="5">
    <source>
        <dbReference type="Proteomes" id="UP000001593"/>
    </source>
</evidence>
<dbReference type="PANTHER" id="PTHR24201:SF15">
    <property type="entry name" value="ANKYRIN REPEAT DOMAIN-CONTAINING PROTEIN 66"/>
    <property type="match status" value="1"/>
</dbReference>
<dbReference type="SUPFAM" id="SSF48403">
    <property type="entry name" value="Ankyrin repeat"/>
    <property type="match status" value="1"/>
</dbReference>
<keyword evidence="2 3" id="KW-0040">ANK repeat</keyword>
<dbReference type="HOGENOM" id="CLU_000134_18_1_1"/>
<gene>
    <name evidence="4" type="ORF">NEMVEDRAFT_v1g122949</name>
</gene>
<dbReference type="eggNOG" id="KOG0504">
    <property type="taxonomic scope" value="Eukaryota"/>
</dbReference>
<dbReference type="KEGG" id="nve:5506747"/>
<dbReference type="PROSITE" id="PS50297">
    <property type="entry name" value="ANK_REP_REGION"/>
    <property type="match status" value="1"/>
</dbReference>
<dbReference type="Gene3D" id="1.25.40.20">
    <property type="entry name" value="Ankyrin repeat-containing domain"/>
    <property type="match status" value="1"/>
</dbReference>
<dbReference type="EMBL" id="DS469701">
    <property type="protein sequence ID" value="EDO35357.1"/>
    <property type="molecule type" value="Genomic_DNA"/>
</dbReference>
<dbReference type="Proteomes" id="UP000001593">
    <property type="component" value="Unassembled WGS sequence"/>
</dbReference>
<dbReference type="PhylomeDB" id="A7SLQ9"/>
<sequence>PLHRACRDGDIQSLTYLVIQGDRLGVFRAINEPDQFLMWTPGHWAAYFGKLPCLKRLQQSGYSLDVAEGRLKQTVAHLAAFAGHVDVLHWLLENGVSLDKQDSLGETVVHKAVRGGSVECLTLLQHYGAPMKLVSFLLEMRC</sequence>
<reference evidence="4 5" key="1">
    <citation type="journal article" date="2007" name="Science">
        <title>Sea anemone genome reveals ancestral eumetazoan gene repertoire and genomic organization.</title>
        <authorList>
            <person name="Putnam N.H."/>
            <person name="Srivastava M."/>
            <person name="Hellsten U."/>
            <person name="Dirks B."/>
            <person name="Chapman J."/>
            <person name="Salamov A."/>
            <person name="Terry A."/>
            <person name="Shapiro H."/>
            <person name="Lindquist E."/>
            <person name="Kapitonov V.V."/>
            <person name="Jurka J."/>
            <person name="Genikhovich G."/>
            <person name="Grigoriev I.V."/>
            <person name="Lucas S.M."/>
            <person name="Steele R.E."/>
            <person name="Finnerty J.R."/>
            <person name="Technau U."/>
            <person name="Martindale M.Q."/>
            <person name="Rokhsar D.S."/>
        </authorList>
    </citation>
    <scope>NUCLEOTIDE SEQUENCE [LARGE SCALE GENOMIC DNA]</scope>
    <source>
        <strain evidence="5">CH2 X CH6</strain>
    </source>
</reference>
<keyword evidence="1" id="KW-0677">Repeat</keyword>
<proteinExistence type="predicted"/>
<dbReference type="InterPro" id="IPR002110">
    <property type="entry name" value="Ankyrin_rpt"/>
</dbReference>
<dbReference type="OMA" id="RDEGFFN"/>
<dbReference type="InterPro" id="IPR050776">
    <property type="entry name" value="Ank_Repeat/CDKN_Inhibitor"/>
</dbReference>
<feature type="non-terminal residue" evidence="4">
    <location>
        <position position="142"/>
    </location>
</feature>
<name>A7SLQ9_NEMVE</name>
<evidence type="ECO:0000256" key="1">
    <source>
        <dbReference type="ARBA" id="ARBA00022737"/>
    </source>
</evidence>
<evidence type="ECO:0000313" key="4">
    <source>
        <dbReference type="EMBL" id="EDO35357.1"/>
    </source>
</evidence>
<dbReference type="Pfam" id="PF12796">
    <property type="entry name" value="Ank_2"/>
    <property type="match status" value="1"/>
</dbReference>
<dbReference type="SMART" id="SM00248">
    <property type="entry name" value="ANK"/>
    <property type="match status" value="3"/>
</dbReference>
<evidence type="ECO:0000256" key="3">
    <source>
        <dbReference type="PROSITE-ProRule" id="PRU00023"/>
    </source>
</evidence>
<feature type="repeat" description="ANK" evidence="3">
    <location>
        <begin position="71"/>
        <end position="103"/>
    </location>
</feature>
<dbReference type="AlphaFoldDB" id="A7SLQ9"/>